<dbReference type="RefSeq" id="WP_126556562.1">
    <property type="nucleotide sequence ID" value="NZ_BIFS01000002.1"/>
</dbReference>
<dbReference type="GO" id="GO:0016747">
    <property type="term" value="F:acyltransferase activity, transferring groups other than amino-acyl groups"/>
    <property type="evidence" value="ECO:0007669"/>
    <property type="project" value="InterPro"/>
</dbReference>
<evidence type="ECO:0000313" key="3">
    <source>
        <dbReference type="Proteomes" id="UP000287188"/>
    </source>
</evidence>
<dbReference type="AlphaFoldDB" id="A0A402AVA9"/>
<dbReference type="Pfam" id="PF13302">
    <property type="entry name" value="Acetyltransf_3"/>
    <property type="match status" value="1"/>
</dbReference>
<dbReference type="PROSITE" id="PS51186">
    <property type="entry name" value="GNAT"/>
    <property type="match status" value="1"/>
</dbReference>
<dbReference type="SUPFAM" id="SSF55729">
    <property type="entry name" value="Acyl-CoA N-acyltransferases (Nat)"/>
    <property type="match status" value="1"/>
</dbReference>
<accession>A0A402AVA9</accession>
<dbReference type="InterPro" id="IPR000182">
    <property type="entry name" value="GNAT_dom"/>
</dbReference>
<dbReference type="PANTHER" id="PTHR43415">
    <property type="entry name" value="SPERMIDINE N(1)-ACETYLTRANSFERASE"/>
    <property type="match status" value="1"/>
</dbReference>
<keyword evidence="3" id="KW-1185">Reference proteome</keyword>
<organism evidence="2 3">
    <name type="scientific">Dictyobacter kobayashii</name>
    <dbReference type="NCBI Taxonomy" id="2014872"/>
    <lineage>
        <taxon>Bacteria</taxon>
        <taxon>Bacillati</taxon>
        <taxon>Chloroflexota</taxon>
        <taxon>Ktedonobacteria</taxon>
        <taxon>Ktedonobacterales</taxon>
        <taxon>Dictyobacteraceae</taxon>
        <taxon>Dictyobacter</taxon>
    </lineage>
</organism>
<dbReference type="InterPro" id="IPR016181">
    <property type="entry name" value="Acyl_CoA_acyltransferase"/>
</dbReference>
<dbReference type="Gene3D" id="3.40.630.30">
    <property type="match status" value="1"/>
</dbReference>
<protein>
    <submittedName>
        <fullName evidence="2">N-acetyltransferase</fullName>
    </submittedName>
</protein>
<name>A0A402AVA9_9CHLR</name>
<dbReference type="PANTHER" id="PTHR43415:SF3">
    <property type="entry name" value="GNAT-FAMILY ACETYLTRANSFERASE"/>
    <property type="match status" value="1"/>
</dbReference>
<feature type="domain" description="N-acetyltransferase" evidence="1">
    <location>
        <begin position="10"/>
        <end position="175"/>
    </location>
</feature>
<evidence type="ECO:0000259" key="1">
    <source>
        <dbReference type="PROSITE" id="PS51186"/>
    </source>
</evidence>
<comment type="caution">
    <text evidence="2">The sequence shown here is derived from an EMBL/GenBank/DDBJ whole genome shotgun (WGS) entry which is preliminary data.</text>
</comment>
<proteinExistence type="predicted"/>
<dbReference type="OrthoDB" id="9795206at2"/>
<keyword evidence="2" id="KW-0808">Transferase</keyword>
<reference evidence="3" key="1">
    <citation type="submission" date="2018-12" db="EMBL/GenBank/DDBJ databases">
        <title>Tengunoibacter tsumagoiensis gen. nov., sp. nov., Dictyobacter kobayashii sp. nov., D. alpinus sp. nov., and D. joshuensis sp. nov. and description of Dictyobacteraceae fam. nov. within the order Ktedonobacterales isolated from Tengu-no-mugimeshi.</title>
        <authorList>
            <person name="Wang C.M."/>
            <person name="Zheng Y."/>
            <person name="Sakai Y."/>
            <person name="Toyoda A."/>
            <person name="Minakuchi Y."/>
            <person name="Abe K."/>
            <person name="Yokota A."/>
            <person name="Yabe S."/>
        </authorList>
    </citation>
    <scope>NUCLEOTIDE SEQUENCE [LARGE SCALE GENOMIC DNA]</scope>
    <source>
        <strain evidence="3">Uno11</strain>
    </source>
</reference>
<dbReference type="EMBL" id="BIFS01000002">
    <property type="protein sequence ID" value="GCE23071.1"/>
    <property type="molecule type" value="Genomic_DNA"/>
</dbReference>
<evidence type="ECO:0000313" key="2">
    <source>
        <dbReference type="EMBL" id="GCE23071.1"/>
    </source>
</evidence>
<dbReference type="Proteomes" id="UP000287188">
    <property type="component" value="Unassembled WGS sequence"/>
</dbReference>
<sequence>MKVFIAGENVLLRPLEMDDLEVFWAWFADREVTKYSMGTWLFPWSKYETELWLKRTIQDRESLTLGVVEKEAGPLLGYAGITSISHINRSSEYYIFLGAKSSWGKGYGTEVTRLMVDYGFASLNLHRIMLTVSAPNIGGVKAYTKAGFQQEGILHQACYRDGAYHDKIIMAILYPEWAANRSP</sequence>
<gene>
    <name evidence="2" type="ORF">KDK_68710</name>
</gene>